<keyword evidence="3" id="KW-0547">Nucleotide-binding</keyword>
<feature type="domain" description="Glutamyl/glutaminyl-tRNA synthetase class Ib anti-codon binding" evidence="8">
    <location>
        <begin position="326"/>
        <end position="401"/>
    </location>
</feature>
<protein>
    <submittedName>
        <fullName evidence="9">Glutamyl-tRNA synthetase</fullName>
    </submittedName>
</protein>
<dbReference type="InterPro" id="IPR050132">
    <property type="entry name" value="Gln/Glu-tRNA_Ligase"/>
</dbReference>
<dbReference type="GO" id="GO:0043039">
    <property type="term" value="P:tRNA aminoacylation"/>
    <property type="evidence" value="ECO:0007669"/>
    <property type="project" value="InterPro"/>
</dbReference>
<dbReference type="InterPro" id="IPR014729">
    <property type="entry name" value="Rossmann-like_a/b/a_fold"/>
</dbReference>
<dbReference type="GO" id="GO:0004818">
    <property type="term" value="F:glutamate-tRNA ligase activity"/>
    <property type="evidence" value="ECO:0007669"/>
    <property type="project" value="TreeGrafter"/>
</dbReference>
<evidence type="ECO:0000256" key="2">
    <source>
        <dbReference type="ARBA" id="ARBA00022598"/>
    </source>
</evidence>
<evidence type="ECO:0000259" key="8">
    <source>
        <dbReference type="Pfam" id="PF03950"/>
    </source>
</evidence>
<dbReference type="Pfam" id="PF00749">
    <property type="entry name" value="tRNA-synt_1c"/>
    <property type="match status" value="1"/>
</dbReference>
<name>A0A3G5A1Y6_9VIRU</name>
<keyword evidence="5" id="KW-0648">Protein biosynthesis</keyword>
<evidence type="ECO:0000259" key="7">
    <source>
        <dbReference type="Pfam" id="PF00749"/>
    </source>
</evidence>
<dbReference type="PROSITE" id="PS00178">
    <property type="entry name" value="AA_TRNA_LIGASE_I"/>
    <property type="match status" value="1"/>
</dbReference>
<gene>
    <name evidence="9" type="ORF">Harvfovirus2_44</name>
</gene>
<dbReference type="PANTHER" id="PTHR43097:SF5">
    <property type="entry name" value="GLUTAMATE--TRNA LIGASE"/>
    <property type="match status" value="1"/>
</dbReference>
<dbReference type="Pfam" id="PF03950">
    <property type="entry name" value="tRNA-synt_1c_C"/>
    <property type="match status" value="1"/>
</dbReference>
<proteinExistence type="predicted"/>
<keyword evidence="2" id="KW-0436">Ligase</keyword>
<dbReference type="Gene3D" id="3.40.50.620">
    <property type="entry name" value="HUPs"/>
    <property type="match status" value="1"/>
</dbReference>
<dbReference type="InterPro" id="IPR020059">
    <property type="entry name" value="Glu/Gln-tRNA-synth_Ib_codon-bd"/>
</dbReference>
<dbReference type="EMBL" id="MK072244">
    <property type="protein sequence ID" value="AYV80514.1"/>
    <property type="molecule type" value="Genomic_DNA"/>
</dbReference>
<keyword evidence="6 9" id="KW-0030">Aminoacyl-tRNA synthetase</keyword>
<dbReference type="PRINTS" id="PR00987">
    <property type="entry name" value="TRNASYNTHGLU"/>
</dbReference>
<reference evidence="9" key="1">
    <citation type="submission" date="2018-10" db="EMBL/GenBank/DDBJ databases">
        <title>Hidden diversity of soil giant viruses.</title>
        <authorList>
            <person name="Schulz F."/>
            <person name="Alteio L."/>
            <person name="Goudeau D."/>
            <person name="Ryan E.M."/>
            <person name="Malmstrom R.R."/>
            <person name="Blanchard J."/>
            <person name="Woyke T."/>
        </authorList>
    </citation>
    <scope>NUCLEOTIDE SEQUENCE</scope>
    <source>
        <strain evidence="9">HAV1</strain>
    </source>
</reference>
<evidence type="ECO:0000256" key="1">
    <source>
        <dbReference type="ARBA" id="ARBA00022490"/>
    </source>
</evidence>
<keyword evidence="4" id="KW-0067">ATP-binding</keyword>
<dbReference type="InterPro" id="IPR020058">
    <property type="entry name" value="Glu/Gln-tRNA-synth_Ib_cat-dom"/>
</dbReference>
<keyword evidence="1" id="KW-0963">Cytoplasm</keyword>
<dbReference type="GO" id="GO:0005524">
    <property type="term" value="F:ATP binding"/>
    <property type="evidence" value="ECO:0007669"/>
    <property type="project" value="UniProtKB-KW"/>
</dbReference>
<evidence type="ECO:0000256" key="3">
    <source>
        <dbReference type="ARBA" id="ARBA00022741"/>
    </source>
</evidence>
<evidence type="ECO:0000256" key="5">
    <source>
        <dbReference type="ARBA" id="ARBA00022917"/>
    </source>
</evidence>
<sequence length="479" mass="54108">MEFNYCPLSVELRRDLAELKGVPVVRFPPEPSGQLHLGHLKALSLNYCIAKQYKGKFIVRFDDTNPSTESSEFEQGILEDIKKLGVVIDKLTATSDNFSEIMACAEVLLMSGDAYVDLTDVATMGDERDAGLESKFRNSKDSLALWQQMKLGDLTNGCVRLKINMKSTNKVMRDPAIYRCVAGKHHRTGTKFYVYPVYDWACPIVDSLEGITHTLRSSEFCDRDELYNWILGALKMRIPKMFHYGKLNVGGAIMSKRKIKELILSGECSSWSDPRLYTLRGMFNRGMTYAALDILMKDTGYTKGVIAVDPTTIWGINRKIINKRSARYCVVPEDSKVYELDLCEAQAVSKDIPKFKNEISLGMRKFFFDREIYLVTTEVETIPDNTEITLMNIGNAILVNNKLIPKFDGDVKKTAHKLLCVGKTNAAVITIISYDKSQMIKTKYIGEPAITSTLPGEFVQFMKMDYYMCVSSGTFIHVP</sequence>
<dbReference type="SUPFAM" id="SSF50715">
    <property type="entry name" value="Ribosomal protein L25-like"/>
    <property type="match status" value="1"/>
</dbReference>
<organism evidence="9">
    <name type="scientific">Harvfovirus sp</name>
    <dbReference type="NCBI Taxonomy" id="2487768"/>
    <lineage>
        <taxon>Viruses</taxon>
        <taxon>Varidnaviria</taxon>
        <taxon>Bamfordvirae</taxon>
        <taxon>Nucleocytoviricota</taxon>
        <taxon>Megaviricetes</taxon>
        <taxon>Imitervirales</taxon>
        <taxon>Mimiviridae</taxon>
        <taxon>Klosneuvirinae</taxon>
    </lineage>
</organism>
<feature type="domain" description="Glutamyl/glutaminyl-tRNA synthetase class Ib catalytic" evidence="7">
    <location>
        <begin position="24"/>
        <end position="322"/>
    </location>
</feature>
<dbReference type="InterPro" id="IPR001412">
    <property type="entry name" value="aa-tRNA-synth_I_CS"/>
</dbReference>
<dbReference type="InterPro" id="IPR000924">
    <property type="entry name" value="Glu/Gln-tRNA-synth"/>
</dbReference>
<dbReference type="InterPro" id="IPR011035">
    <property type="entry name" value="Ribosomal_bL25/Gln-tRNA_synth"/>
</dbReference>
<evidence type="ECO:0000313" key="9">
    <source>
        <dbReference type="EMBL" id="AYV80514.1"/>
    </source>
</evidence>
<evidence type="ECO:0000256" key="6">
    <source>
        <dbReference type="ARBA" id="ARBA00023146"/>
    </source>
</evidence>
<dbReference type="SUPFAM" id="SSF52374">
    <property type="entry name" value="Nucleotidylyl transferase"/>
    <property type="match status" value="1"/>
</dbReference>
<dbReference type="PANTHER" id="PTHR43097">
    <property type="entry name" value="GLUTAMINE-TRNA LIGASE"/>
    <property type="match status" value="1"/>
</dbReference>
<evidence type="ECO:0000256" key="4">
    <source>
        <dbReference type="ARBA" id="ARBA00022840"/>
    </source>
</evidence>
<accession>A0A3G5A1Y6</accession>